<reference evidence="17 18" key="1">
    <citation type="submission" date="2019-02" db="EMBL/GenBank/DDBJ databases">
        <title>Apibacter muscae sp. nov.: a novel member of the house fly microbiota.</title>
        <authorList>
            <person name="Park R."/>
        </authorList>
    </citation>
    <scope>NUCLEOTIDE SEQUENCE [LARGE SCALE GENOMIC DNA]</scope>
    <source>
        <strain evidence="17 18">AL1</strain>
    </source>
</reference>
<keyword evidence="8 13" id="KW-0238">DNA-binding</keyword>
<keyword evidence="18" id="KW-1185">Reference proteome</keyword>
<feature type="domain" description="GST N-terminal" evidence="15">
    <location>
        <begin position="248"/>
        <end position="331"/>
    </location>
</feature>
<dbReference type="SUPFAM" id="SSF48024">
    <property type="entry name" value="N-terminal domain of DnaB helicase"/>
    <property type="match status" value="1"/>
</dbReference>
<dbReference type="GO" id="GO:0006269">
    <property type="term" value="P:DNA replication, synthesis of primer"/>
    <property type="evidence" value="ECO:0007669"/>
    <property type="project" value="UniProtKB-UniRule"/>
</dbReference>
<dbReference type="InterPro" id="IPR027417">
    <property type="entry name" value="P-loop_NTPase"/>
</dbReference>
<keyword evidence="2 13" id="KW-0639">Primosome</keyword>
<keyword evidence="6 13" id="KW-0347">Helicase</keyword>
<dbReference type="PANTHER" id="PTHR30153:SF2">
    <property type="entry name" value="REPLICATIVE DNA HELICASE"/>
    <property type="match status" value="1"/>
</dbReference>
<dbReference type="Gene3D" id="1.10.860.10">
    <property type="entry name" value="DNAb Helicase, Chain A"/>
    <property type="match status" value="1"/>
</dbReference>
<comment type="similarity">
    <text evidence="1 13">Belongs to the helicase family. DnaB subfamily.</text>
</comment>
<keyword evidence="5 13" id="KW-0378">Hydrolase</keyword>
<feature type="region of interest" description="Disordered" evidence="14">
    <location>
        <begin position="501"/>
        <end position="520"/>
    </location>
</feature>
<dbReference type="GO" id="GO:0005829">
    <property type="term" value="C:cytosol"/>
    <property type="evidence" value="ECO:0007669"/>
    <property type="project" value="TreeGrafter"/>
</dbReference>
<dbReference type="EMBL" id="SELH01000010">
    <property type="protein sequence ID" value="TWP30796.1"/>
    <property type="molecule type" value="Genomic_DNA"/>
</dbReference>
<keyword evidence="4 13" id="KW-0547">Nucleotide-binding</keyword>
<keyword evidence="7 13" id="KW-0067">ATP-binding</keyword>
<keyword evidence="3 13" id="KW-0235">DNA replication</keyword>
<dbReference type="GO" id="GO:0005524">
    <property type="term" value="F:ATP binding"/>
    <property type="evidence" value="ECO:0007669"/>
    <property type="project" value="UniProtKB-UniRule"/>
</dbReference>
<evidence type="ECO:0000256" key="11">
    <source>
        <dbReference type="ARBA" id="ARBA00048954"/>
    </source>
</evidence>
<dbReference type="InterPro" id="IPR007693">
    <property type="entry name" value="DNA_helicase_DnaB-like_N"/>
</dbReference>
<evidence type="ECO:0000256" key="2">
    <source>
        <dbReference type="ARBA" id="ARBA00022515"/>
    </source>
</evidence>
<dbReference type="Pfam" id="PF03796">
    <property type="entry name" value="DnaB_C"/>
    <property type="match status" value="1"/>
</dbReference>
<dbReference type="InterPro" id="IPR036185">
    <property type="entry name" value="DNA_heli_DnaB-like_N_sf"/>
</dbReference>
<dbReference type="AlphaFoldDB" id="A0A563DKM8"/>
<keyword evidence="9" id="KW-0413">Isomerase</keyword>
<dbReference type="InterPro" id="IPR003593">
    <property type="entry name" value="AAA+_ATPase"/>
</dbReference>
<evidence type="ECO:0000256" key="9">
    <source>
        <dbReference type="ARBA" id="ARBA00023235"/>
    </source>
</evidence>
<dbReference type="InterPro" id="IPR007692">
    <property type="entry name" value="DNA_helicase_DnaB"/>
</dbReference>
<name>A0A563DKM8_9FLAO</name>
<dbReference type="PROSITE" id="PS51199">
    <property type="entry name" value="SF4_HELICASE"/>
    <property type="match status" value="1"/>
</dbReference>
<evidence type="ECO:0000259" key="16">
    <source>
        <dbReference type="PROSITE" id="PS51199"/>
    </source>
</evidence>
<dbReference type="InterPro" id="IPR016136">
    <property type="entry name" value="DNA_helicase_N/primase_C"/>
</dbReference>
<evidence type="ECO:0000256" key="5">
    <source>
        <dbReference type="ARBA" id="ARBA00022801"/>
    </source>
</evidence>
<dbReference type="Gene3D" id="3.40.50.300">
    <property type="entry name" value="P-loop containing nucleotide triphosphate hydrolases"/>
    <property type="match status" value="1"/>
</dbReference>
<dbReference type="EC" id="5.6.2.3" evidence="12 13"/>
<evidence type="ECO:0000256" key="8">
    <source>
        <dbReference type="ARBA" id="ARBA00023125"/>
    </source>
</evidence>
<comment type="function">
    <text evidence="10 13">The main replicative DNA helicase, it participates in initiation and elongation during chromosome replication. Travels ahead of the DNA replisome, separating dsDNA into templates for DNA synthesis. A processive ATP-dependent 5'-3' DNA helicase it has DNA-dependent ATPase activity.</text>
</comment>
<dbReference type="PROSITE" id="PS50404">
    <property type="entry name" value="GST_NTER"/>
    <property type="match status" value="1"/>
</dbReference>
<dbReference type="SMART" id="SM00382">
    <property type="entry name" value="AAA"/>
    <property type="match status" value="1"/>
</dbReference>
<evidence type="ECO:0000256" key="12">
    <source>
        <dbReference type="NCBIfam" id="TIGR00665"/>
    </source>
</evidence>
<dbReference type="GO" id="GO:1990077">
    <property type="term" value="C:primosome complex"/>
    <property type="evidence" value="ECO:0007669"/>
    <property type="project" value="UniProtKB-UniRule"/>
</dbReference>
<dbReference type="PANTHER" id="PTHR30153">
    <property type="entry name" value="REPLICATIVE DNA HELICASE DNAB"/>
    <property type="match status" value="1"/>
</dbReference>
<evidence type="ECO:0000256" key="13">
    <source>
        <dbReference type="RuleBase" id="RU362085"/>
    </source>
</evidence>
<comment type="catalytic activity">
    <reaction evidence="11 13">
        <text>ATP + H2O = ADP + phosphate + H(+)</text>
        <dbReference type="Rhea" id="RHEA:13065"/>
        <dbReference type="ChEBI" id="CHEBI:15377"/>
        <dbReference type="ChEBI" id="CHEBI:15378"/>
        <dbReference type="ChEBI" id="CHEBI:30616"/>
        <dbReference type="ChEBI" id="CHEBI:43474"/>
        <dbReference type="ChEBI" id="CHEBI:456216"/>
        <dbReference type="EC" id="5.6.2.3"/>
    </reaction>
</comment>
<gene>
    <name evidence="17" type="primary">dnaB</name>
    <name evidence="17" type="ORF">ETU09_00275</name>
</gene>
<dbReference type="GO" id="GO:0016887">
    <property type="term" value="F:ATP hydrolysis activity"/>
    <property type="evidence" value="ECO:0007669"/>
    <property type="project" value="RHEA"/>
</dbReference>
<feature type="domain" description="SF4 helicase" evidence="16">
    <location>
        <begin position="194"/>
        <end position="466"/>
    </location>
</feature>
<dbReference type="NCBIfam" id="TIGR00665">
    <property type="entry name" value="DnaB"/>
    <property type="match status" value="1"/>
</dbReference>
<evidence type="ECO:0000256" key="3">
    <source>
        <dbReference type="ARBA" id="ARBA00022705"/>
    </source>
</evidence>
<evidence type="ECO:0000256" key="4">
    <source>
        <dbReference type="ARBA" id="ARBA00022741"/>
    </source>
</evidence>
<proteinExistence type="inferred from homology"/>
<evidence type="ECO:0000313" key="18">
    <source>
        <dbReference type="Proteomes" id="UP000319499"/>
    </source>
</evidence>
<evidence type="ECO:0000256" key="1">
    <source>
        <dbReference type="ARBA" id="ARBA00008428"/>
    </source>
</evidence>
<dbReference type="OrthoDB" id="9773982at2"/>
<dbReference type="CDD" id="cd00984">
    <property type="entry name" value="DnaB_C"/>
    <property type="match status" value="1"/>
</dbReference>
<dbReference type="Pfam" id="PF00772">
    <property type="entry name" value="DnaB"/>
    <property type="match status" value="1"/>
</dbReference>
<evidence type="ECO:0000256" key="6">
    <source>
        <dbReference type="ARBA" id="ARBA00022806"/>
    </source>
</evidence>
<evidence type="ECO:0000313" key="17">
    <source>
        <dbReference type="EMBL" id="TWP30796.1"/>
    </source>
</evidence>
<sequence>MEPLDYQKKNSIKSNKIVTLEKGKLPPQAIDLEEAVLGAMMIDKKGLDEVIDILSPEVFYKKEHQFIYEAIEDLFKETEPIDILTISNKLRSQGKLDAAGGDFYLIQLSNKVSSSAHIEYHSRIILEKFILRKLIEISSNMIEKSYDETSDVFDLLDYSESQLYEITNGTLKRTFNEAKNLVSNALKKIKSLESKQGMSGIPSGFKNVDKITAGWQPSDLIIIAARPGMGKTAFILSMARNIAINAETPIGIFSLEMSAEQLMMRMISSETGLESEKLRKANLSELEWQQLYSRVNKLEKAPIFIDDSPGISVFDLRAKARRLVSQHGVRIIMIDYLQLMTAGGKGIGNREQEIATISRSLKAIAKELEIPVIALSQLSRSVETRGGSKKPLLSDLRESGAIEQDADIVTFIYRPEYYKLDTWEDGTPCAGQGEFIIAKHRNGALEDVRLKFTSSQAKFSDLDDYFYNDPNGNELSTTFESKINEVGTSFESSLNIPTINPSDSFGIDENMDEEDSNMPF</sequence>
<evidence type="ECO:0000259" key="15">
    <source>
        <dbReference type="PROSITE" id="PS50404"/>
    </source>
</evidence>
<accession>A0A563DKM8</accession>
<dbReference type="FunFam" id="1.10.860.10:FF:000001">
    <property type="entry name" value="Replicative DNA helicase"/>
    <property type="match status" value="1"/>
</dbReference>
<organism evidence="17 18">
    <name type="scientific">Apibacter muscae</name>
    <dbReference type="NCBI Taxonomy" id="2509004"/>
    <lineage>
        <taxon>Bacteria</taxon>
        <taxon>Pseudomonadati</taxon>
        <taxon>Bacteroidota</taxon>
        <taxon>Flavobacteriia</taxon>
        <taxon>Flavobacteriales</taxon>
        <taxon>Weeksellaceae</taxon>
        <taxon>Apibacter</taxon>
    </lineage>
</organism>
<dbReference type="InterPro" id="IPR004045">
    <property type="entry name" value="Glutathione_S-Trfase_N"/>
</dbReference>
<comment type="caution">
    <text evidence="17">The sequence shown here is derived from an EMBL/GenBank/DDBJ whole genome shotgun (WGS) entry which is preliminary data.</text>
</comment>
<dbReference type="GO" id="GO:0042802">
    <property type="term" value="F:identical protein binding"/>
    <property type="evidence" value="ECO:0007669"/>
    <property type="project" value="UniProtKB-ARBA"/>
</dbReference>
<dbReference type="SUPFAM" id="SSF52540">
    <property type="entry name" value="P-loop containing nucleoside triphosphate hydrolases"/>
    <property type="match status" value="1"/>
</dbReference>
<evidence type="ECO:0000256" key="10">
    <source>
        <dbReference type="ARBA" id="ARBA00044932"/>
    </source>
</evidence>
<evidence type="ECO:0000256" key="14">
    <source>
        <dbReference type="SAM" id="MobiDB-lite"/>
    </source>
</evidence>
<dbReference type="RefSeq" id="WP_146291134.1">
    <property type="nucleotide sequence ID" value="NZ_SELH01000010.1"/>
</dbReference>
<dbReference type="Proteomes" id="UP000319499">
    <property type="component" value="Unassembled WGS sequence"/>
</dbReference>
<feature type="compositionally biased region" description="Acidic residues" evidence="14">
    <location>
        <begin position="509"/>
        <end position="520"/>
    </location>
</feature>
<dbReference type="FunFam" id="3.40.50.300:FF:000076">
    <property type="entry name" value="Replicative DNA helicase"/>
    <property type="match status" value="1"/>
</dbReference>
<dbReference type="GO" id="GO:0003677">
    <property type="term" value="F:DNA binding"/>
    <property type="evidence" value="ECO:0007669"/>
    <property type="project" value="UniProtKB-UniRule"/>
</dbReference>
<dbReference type="GO" id="GO:0043139">
    <property type="term" value="F:5'-3' DNA helicase activity"/>
    <property type="evidence" value="ECO:0007669"/>
    <property type="project" value="UniProtKB-EC"/>
</dbReference>
<dbReference type="InterPro" id="IPR007694">
    <property type="entry name" value="DNA_helicase_DnaB-like_C"/>
</dbReference>
<evidence type="ECO:0000256" key="7">
    <source>
        <dbReference type="ARBA" id="ARBA00022840"/>
    </source>
</evidence>
<protein>
    <recommendedName>
        <fullName evidence="12 13">Replicative DNA helicase</fullName>
        <ecNumber evidence="12 13">5.6.2.3</ecNumber>
    </recommendedName>
</protein>